<dbReference type="AlphaFoldDB" id="A0A076NUB3"/>
<dbReference type="KEGG" id="fpk:IA06_02860"/>
<organism evidence="1 2">
    <name type="scientific">Flavobacterium psychrophilum</name>
    <dbReference type="NCBI Taxonomy" id="96345"/>
    <lineage>
        <taxon>Bacteria</taxon>
        <taxon>Pseudomonadati</taxon>
        <taxon>Bacteroidota</taxon>
        <taxon>Flavobacteriia</taxon>
        <taxon>Flavobacteriales</taxon>
        <taxon>Flavobacteriaceae</taxon>
        <taxon>Flavobacterium</taxon>
    </lineage>
</organism>
<dbReference type="OMA" id="DCDACGC"/>
<evidence type="ECO:0000313" key="1">
    <source>
        <dbReference type="EMBL" id="QRE03341.1"/>
    </source>
</evidence>
<protein>
    <submittedName>
        <fullName evidence="1">Transporter</fullName>
    </submittedName>
</protein>
<dbReference type="GeneID" id="66552740"/>
<dbReference type="RefSeq" id="WP_011962741.1">
    <property type="nucleotide sequence ID" value="NZ_BCNG01000053.1"/>
</dbReference>
<gene>
    <name evidence="1" type="ORF">H0H26_10600</name>
</gene>
<dbReference type="KEGG" id="fpc:FPSM_01754"/>
<dbReference type="Proteomes" id="UP000596329">
    <property type="component" value="Chromosome"/>
</dbReference>
<dbReference type="KEGG" id="fpq:IB65_02835"/>
<proteinExistence type="predicted"/>
<reference evidence="1 2" key="1">
    <citation type="submission" date="2020-07" db="EMBL/GenBank/DDBJ databases">
        <title>Genomic characterization of Flavobacterium psychrophilum strains.</title>
        <authorList>
            <person name="Castillo D."/>
            <person name="Jorgensen J."/>
            <person name="Middelboe M."/>
        </authorList>
    </citation>
    <scope>NUCLEOTIDE SEQUENCE [LARGE SCALE GENOMIC DNA]</scope>
    <source>
        <strain evidence="1 2">FPS-R7</strain>
    </source>
</reference>
<dbReference type="EMBL" id="CP059075">
    <property type="protein sequence ID" value="QRE03341.1"/>
    <property type="molecule type" value="Genomic_DNA"/>
</dbReference>
<accession>A0A076NUB3</accession>
<evidence type="ECO:0000313" key="2">
    <source>
        <dbReference type="Proteomes" id="UP000596329"/>
    </source>
</evidence>
<name>A0A076NUB3_FLAPS</name>
<dbReference type="KEGG" id="fpw:IA04_02820"/>
<dbReference type="KEGG" id="fpv:IA03_02910"/>
<sequence length="320" mass="36428">MKKYILIVLITFQFANAIEKDSLLFNKNPFTKHYLFPEKVMCDACGCSASGGSMGFASMINSNFVGIRYFNQQYKSSDGLYSNSPWYNENYQTAQVWARIPVYKNIQVTALVPFHFHTRETKIGNQDIKGIGDITVLAMYQLYQTHKDSTYFVHTLQLGGGVKLPTGEFNDKNNTGSINQSFQVGTGSWDYLFATEYTIKRKKIGLNTMLNYIVKTENTKFYQFGNQFNYAGTFFYLYEKNSISIAPQLGFAGEVYQDNYHHKQKLKDTAGDIIFGKLGFEIGKDKLSFGANAMLPINQNLASGNVEANYRWSFNLNYSL</sequence>